<reference evidence="3" key="1">
    <citation type="submission" date="2021-01" db="EMBL/GenBank/DDBJ databases">
        <authorList>
            <person name="Corre E."/>
            <person name="Pelletier E."/>
            <person name="Niang G."/>
            <person name="Scheremetjew M."/>
            <person name="Finn R."/>
            <person name="Kale V."/>
            <person name="Holt S."/>
            <person name="Cochrane G."/>
            <person name="Meng A."/>
            <person name="Brown T."/>
            <person name="Cohen L."/>
        </authorList>
    </citation>
    <scope>NUCLEOTIDE SEQUENCE</scope>
    <source>
        <strain evidence="3">Pop2</strain>
    </source>
</reference>
<feature type="region of interest" description="Disordered" evidence="1">
    <location>
        <begin position="31"/>
        <end position="60"/>
    </location>
</feature>
<dbReference type="GO" id="GO:0005789">
    <property type="term" value="C:endoplasmic reticulum membrane"/>
    <property type="evidence" value="ECO:0007669"/>
    <property type="project" value="TreeGrafter"/>
</dbReference>
<evidence type="ECO:0000259" key="2">
    <source>
        <dbReference type="PROSITE" id="PS50076"/>
    </source>
</evidence>
<evidence type="ECO:0000256" key="1">
    <source>
        <dbReference type="SAM" id="MobiDB-lite"/>
    </source>
</evidence>
<dbReference type="PANTHER" id="PTHR43908">
    <property type="entry name" value="AT29763P-RELATED"/>
    <property type="match status" value="1"/>
</dbReference>
<dbReference type="InterPro" id="IPR051100">
    <property type="entry name" value="DnaJ_subfamily_B/C"/>
</dbReference>
<dbReference type="SMART" id="SM00271">
    <property type="entry name" value="DnaJ"/>
    <property type="match status" value="1"/>
</dbReference>
<dbReference type="PANTHER" id="PTHR43908:SF3">
    <property type="entry name" value="AT29763P-RELATED"/>
    <property type="match status" value="1"/>
</dbReference>
<dbReference type="PRINTS" id="PR00625">
    <property type="entry name" value="JDOMAIN"/>
</dbReference>
<dbReference type="GO" id="GO:0071218">
    <property type="term" value="P:cellular response to misfolded protein"/>
    <property type="evidence" value="ECO:0007669"/>
    <property type="project" value="TreeGrafter"/>
</dbReference>
<dbReference type="InterPro" id="IPR036869">
    <property type="entry name" value="J_dom_sf"/>
</dbReference>
<accession>A0A7S1ZD72</accession>
<dbReference type="AlphaFoldDB" id="A0A7S1ZD72"/>
<evidence type="ECO:0000313" key="3">
    <source>
        <dbReference type="EMBL" id="CAD9335556.1"/>
    </source>
</evidence>
<dbReference type="EMBL" id="HBGN01021685">
    <property type="protein sequence ID" value="CAD9335556.1"/>
    <property type="molecule type" value="Transcribed_RNA"/>
</dbReference>
<organism evidence="3">
    <name type="scientific">Ditylum brightwellii</name>
    <dbReference type="NCBI Taxonomy" id="49249"/>
    <lineage>
        <taxon>Eukaryota</taxon>
        <taxon>Sar</taxon>
        <taxon>Stramenopiles</taxon>
        <taxon>Ochrophyta</taxon>
        <taxon>Bacillariophyta</taxon>
        <taxon>Mediophyceae</taxon>
        <taxon>Lithodesmiophycidae</taxon>
        <taxon>Lithodesmiales</taxon>
        <taxon>Lithodesmiaceae</taxon>
        <taxon>Ditylum</taxon>
    </lineage>
</organism>
<dbReference type="InterPro" id="IPR001623">
    <property type="entry name" value="DnaJ_domain"/>
</dbReference>
<dbReference type="Gene3D" id="1.10.287.110">
    <property type="entry name" value="DnaJ domain"/>
    <property type="match status" value="1"/>
</dbReference>
<dbReference type="CDD" id="cd06257">
    <property type="entry name" value="DnaJ"/>
    <property type="match status" value="1"/>
</dbReference>
<dbReference type="SUPFAM" id="SSF46565">
    <property type="entry name" value="Chaperone J-domain"/>
    <property type="match status" value="1"/>
</dbReference>
<dbReference type="PROSITE" id="PS50076">
    <property type="entry name" value="DNAJ_2"/>
    <property type="match status" value="1"/>
</dbReference>
<dbReference type="GO" id="GO:0030544">
    <property type="term" value="F:Hsp70 protein binding"/>
    <property type="evidence" value="ECO:0007669"/>
    <property type="project" value="TreeGrafter"/>
</dbReference>
<proteinExistence type="predicted"/>
<feature type="domain" description="J" evidence="2">
    <location>
        <begin position="54"/>
        <end position="120"/>
    </location>
</feature>
<gene>
    <name evidence="3" type="ORF">DBRI1063_LOCUS13838</name>
</gene>
<protein>
    <recommendedName>
        <fullName evidence="2">J domain-containing protein</fullName>
    </recommendedName>
</protein>
<dbReference type="Pfam" id="PF00226">
    <property type="entry name" value="DnaJ"/>
    <property type="match status" value="1"/>
</dbReference>
<name>A0A7S1ZD72_9STRA</name>
<sequence>MVEEDAIKRAMELSMLDFALVNPRSFKNSPFSTKYNLPQGGGGGSDHQQTKEQTPQEILGIKEDATPEEIRAKYRKKALETHPDREGGSDEAFQAVARAYRTLLHRPYDDELESSISNFDASISLKSSAHWDMELKEHRGLVEELFTNHGKNVSDNVDRQCASIRQLKLRLMEAGSFNKNENDELIRNSCFYLSLATSYLHGIQAITCNFHGDECECDKSKESELFGCIKPDPLHDADKALQSETALQLKRLIESAVVSSHPEWVAQGKVGEEVQAFSDFLVYVLDSLSMISDWAVVVFDSLSGFVEVYKGKHYHLSEQDEAWSASNTITVRYSSGHYQPLLFVAEEGETKMKGDKELKIEGNEDAFENPCKRPNLKKILDVLDQHNVFYVVTDGSE</sequence>